<evidence type="ECO:0000313" key="3">
    <source>
        <dbReference type="EMBL" id="PWD82666.1"/>
    </source>
</evidence>
<dbReference type="RefSeq" id="WP_109236613.1">
    <property type="nucleotide sequence ID" value="NZ_BMXZ01000003.1"/>
</dbReference>
<protein>
    <recommendedName>
        <fullName evidence="2">Fe-S metabolism associated domain-containing protein</fullName>
    </recommendedName>
</protein>
<evidence type="ECO:0000313" key="4">
    <source>
        <dbReference type="Proteomes" id="UP000244948"/>
    </source>
</evidence>
<dbReference type="InterPro" id="IPR003808">
    <property type="entry name" value="Fe-S_metab-assoc_dom"/>
</dbReference>
<comment type="similarity">
    <text evidence="1">Belongs to the SufE family.</text>
</comment>
<sequence>MSQSLVAPTQSIEEVVGKIVNGFQFLDDWTARYEYLIDLGRAMPPFPDDQRIEENRLYGCQAQVWLLSQYHEGRLYFQAASDSAIVSGLLALLLRVYSGRTPQEILDHPPDFIREIELEQHLSLYRANGLAQMMKKIRLIAEQTLIEEEHGAL</sequence>
<dbReference type="EMBL" id="QEWR01000004">
    <property type="protein sequence ID" value="PWD82666.1"/>
    <property type="molecule type" value="Genomic_DNA"/>
</dbReference>
<dbReference type="Pfam" id="PF02657">
    <property type="entry name" value="SufE"/>
    <property type="match status" value="1"/>
</dbReference>
<dbReference type="AlphaFoldDB" id="A0A2U2AJ62"/>
<dbReference type="Proteomes" id="UP000244948">
    <property type="component" value="Unassembled WGS sequence"/>
</dbReference>
<dbReference type="Gene3D" id="3.90.1010.10">
    <property type="match status" value="1"/>
</dbReference>
<gene>
    <name evidence="3" type="ORF">DC082_08575</name>
</gene>
<keyword evidence="4" id="KW-1185">Reference proteome</keyword>
<dbReference type="PANTHER" id="PTHR43597:SF5">
    <property type="entry name" value="SUFE-LIKE PROTEIN 2, CHLOROPLASTIC"/>
    <property type="match status" value="1"/>
</dbReference>
<organism evidence="3 4">
    <name type="scientific">Ignatzschineria indica</name>
    <dbReference type="NCBI Taxonomy" id="472583"/>
    <lineage>
        <taxon>Bacteria</taxon>
        <taxon>Pseudomonadati</taxon>
        <taxon>Pseudomonadota</taxon>
        <taxon>Gammaproteobacteria</taxon>
        <taxon>Cardiobacteriales</taxon>
        <taxon>Ignatzschineriaceae</taxon>
        <taxon>Ignatzschineria</taxon>
    </lineage>
</organism>
<dbReference type="SUPFAM" id="SSF82649">
    <property type="entry name" value="SufE/NifU"/>
    <property type="match status" value="1"/>
</dbReference>
<comment type="caution">
    <text evidence="3">The sequence shown here is derived from an EMBL/GenBank/DDBJ whole genome shotgun (WGS) entry which is preliminary data.</text>
</comment>
<dbReference type="PANTHER" id="PTHR43597">
    <property type="entry name" value="SULFUR ACCEPTOR PROTEIN CSDE"/>
    <property type="match status" value="1"/>
</dbReference>
<name>A0A2U2AJ62_9GAMM</name>
<accession>A0A2U2AJ62</accession>
<reference evidence="3 4" key="1">
    <citation type="journal article" date="2018" name="Genome Announc.">
        <title>Ignatzschineria cameli sp. nov., isolated from necrotic foot tissue of dromedaries (Camelus dromedarius) and associated maggots (Wohlfahrtia species) in Dubai.</title>
        <authorList>
            <person name="Tsang C.C."/>
            <person name="Tang J.Y."/>
            <person name="Fong J.Y."/>
            <person name="Kinne J."/>
            <person name="Lee H.H."/>
            <person name="Joseph M."/>
            <person name="Jose S."/>
            <person name="Schuster R.K."/>
            <person name="Tang Y."/>
            <person name="Sivakumar S."/>
            <person name="Chen J.H."/>
            <person name="Teng J.L."/>
            <person name="Lau S.K."/>
            <person name="Wernery U."/>
            <person name="Woo P.C."/>
        </authorList>
    </citation>
    <scope>NUCLEOTIDE SEQUENCE [LARGE SCALE GENOMIC DNA]</scope>
    <source>
        <strain evidence="3 4">KCTC 22643</strain>
    </source>
</reference>
<proteinExistence type="inferred from homology"/>
<feature type="domain" description="Fe-S metabolism associated" evidence="2">
    <location>
        <begin position="21"/>
        <end position="138"/>
    </location>
</feature>
<evidence type="ECO:0000259" key="2">
    <source>
        <dbReference type="Pfam" id="PF02657"/>
    </source>
</evidence>
<evidence type="ECO:0000256" key="1">
    <source>
        <dbReference type="ARBA" id="ARBA00010282"/>
    </source>
</evidence>